<organism evidence="11 12">
    <name type="scientific">Marinomonas alcarazii</name>
    <dbReference type="NCBI Taxonomy" id="491949"/>
    <lineage>
        <taxon>Bacteria</taxon>
        <taxon>Pseudomonadati</taxon>
        <taxon>Pseudomonadota</taxon>
        <taxon>Gammaproteobacteria</taxon>
        <taxon>Oceanospirillales</taxon>
        <taxon>Oceanospirillaceae</taxon>
        <taxon>Marinomonas</taxon>
    </lineage>
</organism>
<dbReference type="InterPro" id="IPR020103">
    <property type="entry name" value="PsdUridine_synth_cat_dom_sf"/>
</dbReference>
<dbReference type="Gene3D" id="3.30.2350.10">
    <property type="entry name" value="Pseudouridine synthase"/>
    <property type="match status" value="1"/>
</dbReference>
<dbReference type="GO" id="GO:0003723">
    <property type="term" value="F:RNA binding"/>
    <property type="evidence" value="ECO:0007669"/>
    <property type="project" value="InterPro"/>
</dbReference>
<keyword evidence="2" id="KW-0413">Isomerase</keyword>
<dbReference type="GO" id="GO:0008033">
    <property type="term" value="P:tRNA processing"/>
    <property type="evidence" value="ECO:0007669"/>
    <property type="project" value="UniProtKB-KW"/>
</dbReference>
<dbReference type="EC" id="5.4.99.26" evidence="5"/>
<accession>A0A318VA49</accession>
<evidence type="ECO:0000259" key="10">
    <source>
        <dbReference type="Pfam" id="PF00849"/>
    </source>
</evidence>
<evidence type="ECO:0000313" key="11">
    <source>
        <dbReference type="EMBL" id="PYF84830.1"/>
    </source>
</evidence>
<dbReference type="GO" id="GO:0000455">
    <property type="term" value="P:enzyme-directed rRNA pseudouridine synthesis"/>
    <property type="evidence" value="ECO:0007669"/>
    <property type="project" value="TreeGrafter"/>
</dbReference>
<evidence type="ECO:0000256" key="5">
    <source>
        <dbReference type="ARBA" id="ARBA00038943"/>
    </source>
</evidence>
<dbReference type="InterPro" id="IPR050188">
    <property type="entry name" value="RluA_PseudoU_synthase"/>
</dbReference>
<evidence type="ECO:0000256" key="6">
    <source>
        <dbReference type="ARBA" id="ARBA00040675"/>
    </source>
</evidence>
<dbReference type="AlphaFoldDB" id="A0A318VA49"/>
<comment type="caution">
    <text evidence="11">The sequence shown here is derived from an EMBL/GenBank/DDBJ whole genome shotgun (WGS) entry which is preliminary data.</text>
</comment>
<evidence type="ECO:0000256" key="9">
    <source>
        <dbReference type="ARBA" id="ARBA00043049"/>
    </source>
</evidence>
<evidence type="ECO:0000256" key="4">
    <source>
        <dbReference type="ARBA" id="ARBA00037670"/>
    </source>
</evidence>
<feature type="domain" description="Pseudouridine synthase RsuA/RluA-like" evidence="10">
    <location>
        <begin position="11"/>
        <end position="171"/>
    </location>
</feature>
<dbReference type="PANTHER" id="PTHR21600">
    <property type="entry name" value="MITOCHONDRIAL RNA PSEUDOURIDINE SYNTHASE"/>
    <property type="match status" value="1"/>
</dbReference>
<keyword evidence="12" id="KW-1185">Reference proteome</keyword>
<evidence type="ECO:0000256" key="2">
    <source>
        <dbReference type="ARBA" id="ARBA00023235"/>
    </source>
</evidence>
<keyword evidence="1" id="KW-0819">tRNA processing</keyword>
<dbReference type="PANTHER" id="PTHR21600:SF56">
    <property type="entry name" value="TRNA PSEUDOURIDINE SYNTHASE C"/>
    <property type="match status" value="1"/>
</dbReference>
<evidence type="ECO:0000313" key="12">
    <source>
        <dbReference type="Proteomes" id="UP000247551"/>
    </source>
</evidence>
<evidence type="ECO:0000256" key="8">
    <source>
        <dbReference type="ARBA" id="ARBA00041975"/>
    </source>
</evidence>
<evidence type="ECO:0000256" key="7">
    <source>
        <dbReference type="ARBA" id="ARBA00041803"/>
    </source>
</evidence>
<reference evidence="11 12" key="1">
    <citation type="submission" date="2018-06" db="EMBL/GenBank/DDBJ databases">
        <title>Genomic Encyclopedia of Type Strains, Phase III (KMG-III): the genomes of soil and plant-associated and newly described type strains.</title>
        <authorList>
            <person name="Whitman W."/>
        </authorList>
    </citation>
    <scope>NUCLEOTIDE SEQUENCE [LARGE SCALE GENOMIC DNA]</scope>
    <source>
        <strain evidence="11 12">CECT 7730</strain>
    </source>
</reference>
<dbReference type="Proteomes" id="UP000247551">
    <property type="component" value="Unassembled WGS sequence"/>
</dbReference>
<dbReference type="PROSITE" id="PS01129">
    <property type="entry name" value="PSI_RLU"/>
    <property type="match status" value="1"/>
</dbReference>
<dbReference type="GO" id="GO:0160149">
    <property type="term" value="F:tRNA pseudouridine(65) synthase activity"/>
    <property type="evidence" value="ECO:0007669"/>
    <property type="project" value="UniProtKB-EC"/>
</dbReference>
<name>A0A318VA49_9GAMM</name>
<dbReference type="EMBL" id="QKLW01000001">
    <property type="protein sequence ID" value="PYF84830.1"/>
    <property type="molecule type" value="Genomic_DNA"/>
</dbReference>
<dbReference type="InterPro" id="IPR006224">
    <property type="entry name" value="PsdUridine_synth_RluA-like_CS"/>
</dbReference>
<dbReference type="RefSeq" id="WP_110572560.1">
    <property type="nucleotide sequence ID" value="NZ_QKLW01000001.1"/>
</dbReference>
<evidence type="ECO:0000256" key="1">
    <source>
        <dbReference type="ARBA" id="ARBA00022694"/>
    </source>
</evidence>
<gene>
    <name evidence="11" type="ORF">DFP75_101872</name>
</gene>
<sequence>MTLDILFQDEHLVVVNKPAGLLVHRTNLAKDEEDAVVQRLRDQTGQWVFPIHRLDRGTSGVLVMAFSPEIARRLSSQFAEATTQKTYHCLVRGFCDSEGVIDYPLAKLNEQKGRSRFKIEGTEKEAETQFTRLQQYQVPVPVSRYDNMRLSWVEVSPKQGRKHQIRRHFKHYLNPLVGDSCYGCRHINKVVKDLWPEDFRLMLHASSLEFTHPISLERLVINAPLSPAITNVLDKLSNYRYQA</sequence>
<proteinExistence type="predicted"/>
<evidence type="ECO:0000256" key="3">
    <source>
        <dbReference type="ARBA" id="ARBA00036607"/>
    </source>
</evidence>
<dbReference type="Pfam" id="PF00849">
    <property type="entry name" value="PseudoU_synth_2"/>
    <property type="match status" value="1"/>
</dbReference>
<dbReference type="SUPFAM" id="SSF55120">
    <property type="entry name" value="Pseudouridine synthase"/>
    <property type="match status" value="1"/>
</dbReference>
<comment type="catalytic activity">
    <reaction evidence="3">
        <text>uridine(65) in tRNA = pseudouridine(65) in tRNA</text>
        <dbReference type="Rhea" id="RHEA:42536"/>
        <dbReference type="Rhea" id="RHEA-COMP:10103"/>
        <dbReference type="Rhea" id="RHEA-COMP:10104"/>
        <dbReference type="ChEBI" id="CHEBI:65314"/>
        <dbReference type="ChEBI" id="CHEBI:65315"/>
        <dbReference type="EC" id="5.4.99.26"/>
    </reaction>
</comment>
<protein>
    <recommendedName>
        <fullName evidence="6">tRNA pseudouridine synthase C</fullName>
        <ecNumber evidence="5">5.4.99.26</ecNumber>
    </recommendedName>
    <alternativeName>
        <fullName evidence="8">tRNA pseudouridine(65) synthase</fullName>
    </alternativeName>
    <alternativeName>
        <fullName evidence="9">tRNA pseudouridylate synthase C</fullName>
    </alternativeName>
    <alternativeName>
        <fullName evidence="7">tRNA-uridine isomerase C</fullName>
    </alternativeName>
</protein>
<comment type="function">
    <text evidence="4">Responsible for synthesis of pseudouridine from uracil-65 in transfer RNAs.</text>
</comment>
<dbReference type="InterPro" id="IPR006145">
    <property type="entry name" value="PsdUridine_synth_RsuA/RluA"/>
</dbReference>